<gene>
    <name evidence="1" type="ORF">J3E67_001005</name>
</gene>
<proteinExistence type="predicted"/>
<dbReference type="EMBL" id="CP071801">
    <property type="protein sequence ID" value="QTD66655.1"/>
    <property type="molecule type" value="Genomic_DNA"/>
</dbReference>
<evidence type="ECO:0000313" key="2">
    <source>
        <dbReference type="Proteomes" id="UP000663932"/>
    </source>
</evidence>
<evidence type="ECO:0000313" key="1">
    <source>
        <dbReference type="EMBL" id="QTD66655.1"/>
    </source>
</evidence>
<reference evidence="1" key="1">
    <citation type="submission" date="2021-03" db="EMBL/GenBank/DDBJ databases">
        <title>Whole genome sequence of Lactobacillus gasseri HL75.</title>
        <authorList>
            <person name="Kim J.-M."/>
            <person name="Chung S.H."/>
            <person name="Kim J.-S."/>
        </authorList>
    </citation>
    <scope>NUCLEOTIDE SEQUENCE</scope>
    <source>
        <strain evidence="1">HL75</strain>
    </source>
</reference>
<sequence>MTKLTEEMYATFDRDEFSFKKLKEEYSEEELAQIKASFKDIWQTWKKVNLSVYLKLPQDKFAKVHVESWTNGWNLRDHYWAAYRLNTLAEKSPCIGVMLDKKQLQVYLMFQHYKSEKRGDSSEQYNKLLADIPTWAKNRKISNWYLWDKNEMEFVDHLFLNDYLKDTQKQTTFNEEAIKTSFLLGKFAFRNQDQVENMEEFILDGIKQLLPLYEKNRALDKFV</sequence>
<dbReference type="RefSeq" id="WP_144231163.1">
    <property type="nucleotide sequence ID" value="NZ_CABHMU010000001.1"/>
</dbReference>
<organism evidence="1 2">
    <name type="scientific">Lactobacillus gasseri</name>
    <dbReference type="NCBI Taxonomy" id="1596"/>
    <lineage>
        <taxon>Bacteria</taxon>
        <taxon>Bacillati</taxon>
        <taxon>Bacillota</taxon>
        <taxon>Bacilli</taxon>
        <taxon>Lactobacillales</taxon>
        <taxon>Lactobacillaceae</taxon>
        <taxon>Lactobacillus</taxon>
    </lineage>
</organism>
<name>A0A8A4V6Q2_LACGS</name>
<dbReference type="Pfam" id="PF10786">
    <property type="entry name" value="HI_0552"/>
    <property type="match status" value="1"/>
</dbReference>
<evidence type="ECO:0008006" key="3">
    <source>
        <dbReference type="Google" id="ProtNLM"/>
    </source>
</evidence>
<accession>A0A8A4V6Q2</accession>
<dbReference type="Proteomes" id="UP000663932">
    <property type="component" value="Chromosome"/>
</dbReference>
<dbReference type="InterPro" id="IPR019722">
    <property type="entry name" value="HI_0552_fam"/>
</dbReference>
<dbReference type="AlphaFoldDB" id="A0A8A4V6Q2"/>
<protein>
    <recommendedName>
        <fullName evidence="3">Glucose-6-phosphate 1-dehydrogenase</fullName>
    </recommendedName>
</protein>